<name>A0A8J4RN38_9ROSI</name>
<evidence type="ECO:0000256" key="1">
    <source>
        <dbReference type="SAM" id="MobiDB-lite"/>
    </source>
</evidence>
<proteinExistence type="predicted"/>
<comment type="caution">
    <text evidence="2">The sequence shown here is derived from an EMBL/GenBank/DDBJ whole genome shotgun (WGS) entry which is preliminary data.</text>
</comment>
<organism evidence="2 3">
    <name type="scientific">Castanea mollissima</name>
    <name type="common">Chinese chestnut</name>
    <dbReference type="NCBI Taxonomy" id="60419"/>
    <lineage>
        <taxon>Eukaryota</taxon>
        <taxon>Viridiplantae</taxon>
        <taxon>Streptophyta</taxon>
        <taxon>Embryophyta</taxon>
        <taxon>Tracheophyta</taxon>
        <taxon>Spermatophyta</taxon>
        <taxon>Magnoliopsida</taxon>
        <taxon>eudicotyledons</taxon>
        <taxon>Gunneridae</taxon>
        <taxon>Pentapetalae</taxon>
        <taxon>rosids</taxon>
        <taxon>fabids</taxon>
        <taxon>Fagales</taxon>
        <taxon>Fagaceae</taxon>
        <taxon>Castanea</taxon>
    </lineage>
</organism>
<dbReference type="EMBL" id="JRKL02001178">
    <property type="protein sequence ID" value="KAF3965513.1"/>
    <property type="molecule type" value="Genomic_DNA"/>
</dbReference>
<accession>A0A8J4RN38</accession>
<reference evidence="2" key="1">
    <citation type="submission" date="2020-03" db="EMBL/GenBank/DDBJ databases">
        <title>Castanea mollissima Vanexum genome sequencing.</title>
        <authorList>
            <person name="Staton M."/>
        </authorList>
    </citation>
    <scope>NUCLEOTIDE SEQUENCE</scope>
    <source>
        <tissue evidence="2">Leaf</tissue>
    </source>
</reference>
<dbReference type="Proteomes" id="UP000737018">
    <property type="component" value="Unassembled WGS sequence"/>
</dbReference>
<keyword evidence="3" id="KW-1185">Reference proteome</keyword>
<gene>
    <name evidence="2" type="ORF">CMV_010299</name>
</gene>
<evidence type="ECO:0000313" key="2">
    <source>
        <dbReference type="EMBL" id="KAF3965513.1"/>
    </source>
</evidence>
<sequence length="94" mass="9849">MASSDSINQSDQINSQFDPVNNEPIPKNPYFLSPTTVSIGDGVPNLMNGVVGVASSVGVPAGTVLAATISHHSTSTSYLEIMARPCSFEHNWSG</sequence>
<dbReference type="AlphaFoldDB" id="A0A8J4RN38"/>
<feature type="compositionally biased region" description="Polar residues" evidence="1">
    <location>
        <begin position="1"/>
        <end position="19"/>
    </location>
</feature>
<protein>
    <submittedName>
        <fullName evidence="2">Uncharacterized protein</fullName>
    </submittedName>
</protein>
<evidence type="ECO:0000313" key="3">
    <source>
        <dbReference type="Proteomes" id="UP000737018"/>
    </source>
</evidence>
<feature type="region of interest" description="Disordered" evidence="1">
    <location>
        <begin position="1"/>
        <end position="27"/>
    </location>
</feature>